<evidence type="ECO:0000256" key="2">
    <source>
        <dbReference type="ARBA" id="ARBA00005585"/>
    </source>
</evidence>
<evidence type="ECO:0000259" key="7">
    <source>
        <dbReference type="PROSITE" id="PS50156"/>
    </source>
</evidence>
<sequence length="125" mass="14146">YLRLLRARLQHRLRHAAHEMRVRLHGRSLAVSGRQQQPDRRLALFAVRYVKTAGLRFPFNDIVAVTSFLVVAVGTDDMLLMMDAVRRRTSNTLSCGRRMAKCMTEVDVSLLITALTDAFSFGVDA</sequence>
<dbReference type="EMBL" id="BTRK01000005">
    <property type="protein sequence ID" value="GMR52041.1"/>
    <property type="molecule type" value="Genomic_DNA"/>
</dbReference>
<dbReference type="Pfam" id="PF02460">
    <property type="entry name" value="Patched"/>
    <property type="match status" value="1"/>
</dbReference>
<protein>
    <recommendedName>
        <fullName evidence="7">SSD domain-containing protein</fullName>
    </recommendedName>
</protein>
<comment type="caution">
    <text evidence="8">The sequence shown here is derived from an EMBL/GenBank/DDBJ whole genome shotgun (WGS) entry which is preliminary data.</text>
</comment>
<dbReference type="InterPro" id="IPR000731">
    <property type="entry name" value="SSD"/>
</dbReference>
<dbReference type="InterPro" id="IPR003392">
    <property type="entry name" value="PTHD_SSD"/>
</dbReference>
<evidence type="ECO:0000313" key="9">
    <source>
        <dbReference type="Proteomes" id="UP001328107"/>
    </source>
</evidence>
<keyword evidence="9" id="KW-1185">Reference proteome</keyword>
<accession>A0AAN5CW08</accession>
<dbReference type="InterPro" id="IPR051697">
    <property type="entry name" value="Patched_domain-protein"/>
</dbReference>
<keyword evidence="3" id="KW-0812">Transmembrane</keyword>
<gene>
    <name evidence="8" type="ORF">PMAYCL1PPCAC_22236</name>
</gene>
<proteinExistence type="inferred from homology"/>
<dbReference type="GO" id="GO:0018996">
    <property type="term" value="P:molting cycle, collagen and cuticulin-based cuticle"/>
    <property type="evidence" value="ECO:0007669"/>
    <property type="project" value="TreeGrafter"/>
</dbReference>
<evidence type="ECO:0000256" key="3">
    <source>
        <dbReference type="ARBA" id="ARBA00022692"/>
    </source>
</evidence>
<dbReference type="AlphaFoldDB" id="A0AAN5CW08"/>
<dbReference type="PANTHER" id="PTHR10796:SF92">
    <property type="entry name" value="PATCHED-RELATED, ISOFORM A"/>
    <property type="match status" value="1"/>
</dbReference>
<keyword evidence="6" id="KW-0325">Glycoprotein</keyword>
<evidence type="ECO:0000256" key="5">
    <source>
        <dbReference type="ARBA" id="ARBA00023136"/>
    </source>
</evidence>
<organism evidence="8 9">
    <name type="scientific">Pristionchus mayeri</name>
    <dbReference type="NCBI Taxonomy" id="1317129"/>
    <lineage>
        <taxon>Eukaryota</taxon>
        <taxon>Metazoa</taxon>
        <taxon>Ecdysozoa</taxon>
        <taxon>Nematoda</taxon>
        <taxon>Chromadorea</taxon>
        <taxon>Rhabditida</taxon>
        <taxon>Rhabditina</taxon>
        <taxon>Diplogasteromorpha</taxon>
        <taxon>Diplogasteroidea</taxon>
        <taxon>Neodiplogasteridae</taxon>
        <taxon>Pristionchus</taxon>
    </lineage>
</organism>
<dbReference type="PANTHER" id="PTHR10796">
    <property type="entry name" value="PATCHED-RELATED"/>
    <property type="match status" value="1"/>
</dbReference>
<comment type="subcellular location">
    <subcellularLocation>
        <location evidence="1">Membrane</location>
        <topology evidence="1">Multi-pass membrane protein</topology>
    </subcellularLocation>
</comment>
<evidence type="ECO:0000256" key="4">
    <source>
        <dbReference type="ARBA" id="ARBA00022989"/>
    </source>
</evidence>
<dbReference type="GO" id="GO:0030659">
    <property type="term" value="C:cytoplasmic vesicle membrane"/>
    <property type="evidence" value="ECO:0007669"/>
    <property type="project" value="TreeGrafter"/>
</dbReference>
<dbReference type="Proteomes" id="UP001328107">
    <property type="component" value="Unassembled WGS sequence"/>
</dbReference>
<reference evidence="9" key="1">
    <citation type="submission" date="2022-10" db="EMBL/GenBank/DDBJ databases">
        <title>Genome assembly of Pristionchus species.</title>
        <authorList>
            <person name="Yoshida K."/>
            <person name="Sommer R.J."/>
        </authorList>
    </citation>
    <scope>NUCLEOTIDE SEQUENCE [LARGE SCALE GENOMIC DNA]</scope>
    <source>
        <strain evidence="9">RS5460</strain>
    </source>
</reference>
<dbReference type="SUPFAM" id="SSF82866">
    <property type="entry name" value="Multidrug efflux transporter AcrB transmembrane domain"/>
    <property type="match status" value="1"/>
</dbReference>
<name>A0AAN5CW08_9BILA</name>
<dbReference type="GO" id="GO:0005886">
    <property type="term" value="C:plasma membrane"/>
    <property type="evidence" value="ECO:0007669"/>
    <property type="project" value="TreeGrafter"/>
</dbReference>
<feature type="non-terminal residue" evidence="8">
    <location>
        <position position="1"/>
    </location>
</feature>
<feature type="domain" description="SSD" evidence="7">
    <location>
        <begin position="54"/>
        <end position="125"/>
    </location>
</feature>
<comment type="similarity">
    <text evidence="2">Belongs to the patched family.</text>
</comment>
<keyword evidence="4" id="KW-1133">Transmembrane helix</keyword>
<feature type="non-terminal residue" evidence="8">
    <location>
        <position position="125"/>
    </location>
</feature>
<evidence type="ECO:0000313" key="8">
    <source>
        <dbReference type="EMBL" id="GMR52041.1"/>
    </source>
</evidence>
<dbReference type="PROSITE" id="PS50156">
    <property type="entry name" value="SSD"/>
    <property type="match status" value="1"/>
</dbReference>
<evidence type="ECO:0000256" key="1">
    <source>
        <dbReference type="ARBA" id="ARBA00004141"/>
    </source>
</evidence>
<dbReference type="GO" id="GO:0006897">
    <property type="term" value="P:endocytosis"/>
    <property type="evidence" value="ECO:0007669"/>
    <property type="project" value="TreeGrafter"/>
</dbReference>
<keyword evidence="5" id="KW-0472">Membrane</keyword>
<evidence type="ECO:0000256" key="6">
    <source>
        <dbReference type="ARBA" id="ARBA00023180"/>
    </source>
</evidence>